<reference evidence="1" key="1">
    <citation type="journal article" date="2019" name="Sci. Rep.">
        <title>Draft genome of Tanacetum cinerariifolium, the natural source of mosquito coil.</title>
        <authorList>
            <person name="Yamashiro T."/>
            <person name="Shiraishi A."/>
            <person name="Satake H."/>
            <person name="Nakayama K."/>
        </authorList>
    </citation>
    <scope>NUCLEOTIDE SEQUENCE</scope>
</reference>
<organism evidence="1">
    <name type="scientific">Tanacetum cinerariifolium</name>
    <name type="common">Dalmatian daisy</name>
    <name type="synonym">Chrysanthemum cinerariifolium</name>
    <dbReference type="NCBI Taxonomy" id="118510"/>
    <lineage>
        <taxon>Eukaryota</taxon>
        <taxon>Viridiplantae</taxon>
        <taxon>Streptophyta</taxon>
        <taxon>Embryophyta</taxon>
        <taxon>Tracheophyta</taxon>
        <taxon>Spermatophyta</taxon>
        <taxon>Magnoliopsida</taxon>
        <taxon>eudicotyledons</taxon>
        <taxon>Gunneridae</taxon>
        <taxon>Pentapetalae</taxon>
        <taxon>asterids</taxon>
        <taxon>campanulids</taxon>
        <taxon>Asterales</taxon>
        <taxon>Asteraceae</taxon>
        <taxon>Asteroideae</taxon>
        <taxon>Anthemideae</taxon>
        <taxon>Anthemidinae</taxon>
        <taxon>Tanacetum</taxon>
    </lineage>
</organism>
<proteinExistence type="predicted"/>
<gene>
    <name evidence="1" type="ORF">Tci_867469</name>
</gene>
<accession>A0A699SCW6</accession>
<protein>
    <submittedName>
        <fullName evidence="1">Uncharacterized protein</fullName>
    </submittedName>
</protein>
<name>A0A699SCW6_TANCI</name>
<dbReference type="EMBL" id="BKCJ011154770">
    <property type="protein sequence ID" value="GFC95499.1"/>
    <property type="molecule type" value="Genomic_DNA"/>
</dbReference>
<sequence length="136" mass="15400">MCGLLTQKAFESVADEVELSIEKSKSMEIDDRPSFSFRVTQDFDVIPVTKNENKVLTQMPIYTPGVDVFMFHGKRVTTKSSIMMSPFSNRVADADDALSSEESKVTKYLFLTNHESDTDILFKSKSGQQSNRLQME</sequence>
<dbReference type="AlphaFoldDB" id="A0A699SCW6"/>
<evidence type="ECO:0000313" key="1">
    <source>
        <dbReference type="EMBL" id="GFC95499.1"/>
    </source>
</evidence>
<feature type="non-terminal residue" evidence="1">
    <location>
        <position position="136"/>
    </location>
</feature>
<comment type="caution">
    <text evidence="1">The sequence shown here is derived from an EMBL/GenBank/DDBJ whole genome shotgun (WGS) entry which is preliminary data.</text>
</comment>